<dbReference type="EMBL" id="VFOK01000001">
    <property type="protein sequence ID" value="TQL32174.1"/>
    <property type="molecule type" value="Genomic_DNA"/>
</dbReference>
<dbReference type="InterPro" id="IPR020846">
    <property type="entry name" value="MFS_dom"/>
</dbReference>
<dbReference type="InterPro" id="IPR011701">
    <property type="entry name" value="MFS"/>
</dbReference>
<gene>
    <name evidence="7" type="ORF">FB554_0291</name>
</gene>
<keyword evidence="3 5" id="KW-1133">Transmembrane helix</keyword>
<name>A0A542X8P9_9MICO</name>
<dbReference type="PANTHER" id="PTHR42718">
    <property type="entry name" value="MAJOR FACILITATOR SUPERFAMILY MULTIDRUG TRANSPORTER MFSC"/>
    <property type="match status" value="1"/>
</dbReference>
<reference evidence="7 8" key="1">
    <citation type="submission" date="2019-06" db="EMBL/GenBank/DDBJ databases">
        <title>Sequencing the genomes of 1000 actinobacteria strains.</title>
        <authorList>
            <person name="Klenk H.-P."/>
        </authorList>
    </citation>
    <scope>NUCLEOTIDE SEQUENCE [LARGE SCALE GENOMIC DNA]</scope>
    <source>
        <strain evidence="7 8">DSM 24617</strain>
    </source>
</reference>
<keyword evidence="8" id="KW-1185">Reference proteome</keyword>
<protein>
    <submittedName>
        <fullName evidence="7">EmrB/QacA subfamily drug resistance transporter</fullName>
    </submittedName>
</protein>
<dbReference type="InterPro" id="IPR036259">
    <property type="entry name" value="MFS_trans_sf"/>
</dbReference>
<dbReference type="PANTHER" id="PTHR42718:SF42">
    <property type="entry name" value="EXPORT PROTEIN"/>
    <property type="match status" value="1"/>
</dbReference>
<feature type="transmembrane region" description="Helical" evidence="5">
    <location>
        <begin position="117"/>
        <end position="136"/>
    </location>
</feature>
<feature type="transmembrane region" description="Helical" evidence="5">
    <location>
        <begin position="90"/>
        <end position="111"/>
    </location>
</feature>
<comment type="subcellular location">
    <subcellularLocation>
        <location evidence="1">Cell membrane</location>
        <topology evidence="1">Multi-pass membrane protein</topology>
    </subcellularLocation>
</comment>
<evidence type="ECO:0000313" key="8">
    <source>
        <dbReference type="Proteomes" id="UP000318336"/>
    </source>
</evidence>
<feature type="transmembrane region" description="Helical" evidence="5">
    <location>
        <begin position="277"/>
        <end position="300"/>
    </location>
</feature>
<evidence type="ECO:0000313" key="7">
    <source>
        <dbReference type="EMBL" id="TQL32174.1"/>
    </source>
</evidence>
<evidence type="ECO:0000256" key="5">
    <source>
        <dbReference type="SAM" id="Phobius"/>
    </source>
</evidence>
<keyword evidence="4 5" id="KW-0472">Membrane</keyword>
<dbReference type="PROSITE" id="PS50850">
    <property type="entry name" value="MFS"/>
    <property type="match status" value="1"/>
</dbReference>
<comment type="caution">
    <text evidence="7">The sequence shown here is derived from an EMBL/GenBank/DDBJ whole genome shotgun (WGS) entry which is preliminary data.</text>
</comment>
<dbReference type="Proteomes" id="UP000318336">
    <property type="component" value="Unassembled WGS sequence"/>
</dbReference>
<feature type="transmembrane region" description="Helical" evidence="5">
    <location>
        <begin position="416"/>
        <end position="434"/>
    </location>
</feature>
<feature type="transmembrane region" description="Helical" evidence="5">
    <location>
        <begin position="58"/>
        <end position="78"/>
    </location>
</feature>
<feature type="transmembrane region" description="Helical" evidence="5">
    <location>
        <begin position="234"/>
        <end position="256"/>
    </location>
</feature>
<dbReference type="GO" id="GO:0022857">
    <property type="term" value="F:transmembrane transporter activity"/>
    <property type="evidence" value="ECO:0007669"/>
    <property type="project" value="InterPro"/>
</dbReference>
<dbReference type="AlphaFoldDB" id="A0A542X8P9"/>
<dbReference type="Pfam" id="PF07690">
    <property type="entry name" value="MFS_1"/>
    <property type="match status" value="1"/>
</dbReference>
<feature type="transmembrane region" description="Helical" evidence="5">
    <location>
        <begin position="338"/>
        <end position="357"/>
    </location>
</feature>
<proteinExistence type="predicted"/>
<feature type="transmembrane region" description="Helical" evidence="5">
    <location>
        <begin position="24"/>
        <end position="46"/>
    </location>
</feature>
<evidence type="ECO:0000256" key="4">
    <source>
        <dbReference type="ARBA" id="ARBA00023136"/>
    </source>
</evidence>
<feature type="transmembrane region" description="Helical" evidence="5">
    <location>
        <begin position="208"/>
        <end position="228"/>
    </location>
</feature>
<sequence length="485" mass="49144">MLYGAQVSTEPALLRLDQPAGRRLLAAAVLGSGIAFLDGTVVNVALPRIGGELDAELAGLQWVINGYTLTLASLILVGGSLGDRFGRKRVFAWGIAGFAITSLLCAIAPTIHTLVGARLLQGVAAALLTPGSLAMLQASFARADRMRAIGAWTGMLGIATAGGPVLGGWLVGISWRWAFAINLPLAAITLWLLRTAPESRDEEASGELDVPGILLAPLALAGLTWALTAWPDTGASATTVGAAVLGVAAAVGFVVAERRSRHPMVLPSLFTNKVFTSINLVTLAIYAALSGSMVFVALFLQVTAGWTPLAAGAATVPISAVMLVLASRFGGVATRHGPRLPMVAGALLLALGLALLARSPDQPSYVLDVLPGMLAQGLGLSMLVAPLTGTVLAAAPDSHAGVASGINNAVSRTAGLLAVAGLPLLVGLSGRAYADPAAVADAYRAAMWWCVGLVLLGALLTAVTLTGPAAEPAAQPADADGVTNP</sequence>
<feature type="transmembrane region" description="Helical" evidence="5">
    <location>
        <begin position="177"/>
        <end position="196"/>
    </location>
</feature>
<feature type="domain" description="Major facilitator superfamily (MFS) profile" evidence="6">
    <location>
        <begin position="24"/>
        <end position="469"/>
    </location>
</feature>
<dbReference type="Gene3D" id="1.20.1250.20">
    <property type="entry name" value="MFS general substrate transporter like domains"/>
    <property type="match status" value="1"/>
</dbReference>
<dbReference type="Gene3D" id="1.20.1720.10">
    <property type="entry name" value="Multidrug resistance protein D"/>
    <property type="match status" value="1"/>
</dbReference>
<feature type="transmembrane region" description="Helical" evidence="5">
    <location>
        <begin position="377"/>
        <end position="395"/>
    </location>
</feature>
<evidence type="ECO:0000256" key="2">
    <source>
        <dbReference type="ARBA" id="ARBA00022692"/>
    </source>
</evidence>
<evidence type="ECO:0000256" key="1">
    <source>
        <dbReference type="ARBA" id="ARBA00004651"/>
    </source>
</evidence>
<dbReference type="SUPFAM" id="SSF103473">
    <property type="entry name" value="MFS general substrate transporter"/>
    <property type="match status" value="1"/>
</dbReference>
<evidence type="ECO:0000256" key="3">
    <source>
        <dbReference type="ARBA" id="ARBA00022989"/>
    </source>
</evidence>
<feature type="transmembrane region" description="Helical" evidence="5">
    <location>
        <begin position="446"/>
        <end position="465"/>
    </location>
</feature>
<feature type="transmembrane region" description="Helical" evidence="5">
    <location>
        <begin position="306"/>
        <end position="326"/>
    </location>
</feature>
<feature type="transmembrane region" description="Helical" evidence="5">
    <location>
        <begin position="148"/>
        <end position="171"/>
    </location>
</feature>
<dbReference type="CDD" id="cd17321">
    <property type="entry name" value="MFS_MMR_MDR_like"/>
    <property type="match status" value="1"/>
</dbReference>
<organism evidence="7 8">
    <name type="scientific">Barrientosiimonas humi</name>
    <dbReference type="NCBI Taxonomy" id="999931"/>
    <lineage>
        <taxon>Bacteria</taxon>
        <taxon>Bacillati</taxon>
        <taxon>Actinomycetota</taxon>
        <taxon>Actinomycetes</taxon>
        <taxon>Micrococcales</taxon>
        <taxon>Dermacoccaceae</taxon>
        <taxon>Barrientosiimonas</taxon>
    </lineage>
</organism>
<dbReference type="GO" id="GO:0005886">
    <property type="term" value="C:plasma membrane"/>
    <property type="evidence" value="ECO:0007669"/>
    <property type="project" value="UniProtKB-SubCell"/>
</dbReference>
<accession>A0A542X8P9</accession>
<evidence type="ECO:0000259" key="6">
    <source>
        <dbReference type="PROSITE" id="PS50850"/>
    </source>
</evidence>
<keyword evidence="2 5" id="KW-0812">Transmembrane</keyword>